<evidence type="ECO:0000259" key="14">
    <source>
        <dbReference type="PROSITE" id="PS51192"/>
    </source>
</evidence>
<dbReference type="GO" id="GO:0003677">
    <property type="term" value="F:DNA binding"/>
    <property type="evidence" value="ECO:0007669"/>
    <property type="project" value="UniProtKB-KW"/>
</dbReference>
<comment type="subcellular location">
    <subcellularLocation>
        <location evidence="1">Nucleus</location>
    </subcellularLocation>
</comment>
<feature type="domain" description="Helicase C-terminal" evidence="15">
    <location>
        <begin position="702"/>
        <end position="862"/>
    </location>
</feature>
<dbReference type="FunFam" id="3.40.50.10810:FF:000014">
    <property type="entry name" value="SWI/SNF-related matrix-associated actin-dependent regulator of chromatin subfamily A containing DEAD/H box 1"/>
    <property type="match status" value="1"/>
</dbReference>
<dbReference type="Gene3D" id="3.40.50.10810">
    <property type="entry name" value="Tandem AAA-ATPase domain"/>
    <property type="match status" value="1"/>
</dbReference>
<evidence type="ECO:0000313" key="17">
    <source>
        <dbReference type="Proteomes" id="UP000786811"/>
    </source>
</evidence>
<dbReference type="InterPro" id="IPR027417">
    <property type="entry name" value="P-loop_NTPase"/>
</dbReference>
<keyword evidence="10" id="KW-0539">Nucleus</keyword>
<feature type="region of interest" description="Disordered" evidence="13">
    <location>
        <begin position="1"/>
        <end position="25"/>
    </location>
</feature>
<dbReference type="Pfam" id="PF00176">
    <property type="entry name" value="SNF2-rel_dom"/>
    <property type="match status" value="1"/>
</dbReference>
<keyword evidence="5" id="KW-0378">Hydrolase</keyword>
<evidence type="ECO:0000256" key="3">
    <source>
        <dbReference type="ARBA" id="ARBA00012551"/>
    </source>
</evidence>
<dbReference type="CDD" id="cd18793">
    <property type="entry name" value="SF2_C_SNF"/>
    <property type="match status" value="1"/>
</dbReference>
<keyword evidence="4" id="KW-0547">Nucleotide-binding</keyword>
<evidence type="ECO:0000256" key="10">
    <source>
        <dbReference type="ARBA" id="ARBA00023242"/>
    </source>
</evidence>
<dbReference type="SUPFAM" id="SSF52540">
    <property type="entry name" value="P-loop containing nucleoside triphosphate hydrolases"/>
    <property type="match status" value="2"/>
</dbReference>
<evidence type="ECO:0000256" key="12">
    <source>
        <dbReference type="ARBA" id="ARBA00069890"/>
    </source>
</evidence>
<feature type="domain" description="Helicase ATP-binding" evidence="14">
    <location>
        <begin position="372"/>
        <end position="545"/>
    </location>
</feature>
<dbReference type="GO" id="GO:0016787">
    <property type="term" value="F:hydrolase activity"/>
    <property type="evidence" value="ECO:0007669"/>
    <property type="project" value="UniProtKB-KW"/>
</dbReference>
<dbReference type="OrthoDB" id="448448at2759"/>
<dbReference type="EC" id="3.6.4.12" evidence="3"/>
<proteinExistence type="inferred from homology"/>
<dbReference type="PROSITE" id="PS51192">
    <property type="entry name" value="HELICASE_ATP_BIND_1"/>
    <property type="match status" value="1"/>
</dbReference>
<feature type="compositionally biased region" description="Basic residues" evidence="13">
    <location>
        <begin position="133"/>
        <end position="152"/>
    </location>
</feature>
<evidence type="ECO:0000256" key="11">
    <source>
        <dbReference type="ARBA" id="ARBA00059294"/>
    </source>
</evidence>
<comment type="caution">
    <text evidence="16">The sequence shown here is derived from an EMBL/GenBank/DDBJ whole genome shotgun (WGS) entry which is preliminary data.</text>
</comment>
<dbReference type="SMART" id="SM00487">
    <property type="entry name" value="DEXDc"/>
    <property type="match status" value="1"/>
</dbReference>
<comment type="function">
    <text evidence="11">DNA helicase that possesses intrinsic ATP-dependent nucleosome-remodeling activity and is both required for DNA repair and heterochromatin organization. Promotes DNA end resection of double-strand breaks (DSBs) following DNA damage: probably acts by weakening histone DNA interactions in nucleosomes flanking DSBs.</text>
</comment>
<feature type="region of interest" description="Disordered" evidence="13">
    <location>
        <begin position="192"/>
        <end position="247"/>
    </location>
</feature>
<evidence type="ECO:0000259" key="15">
    <source>
        <dbReference type="PROSITE" id="PS51194"/>
    </source>
</evidence>
<feature type="compositionally biased region" description="Basic and acidic residues" evidence="13">
    <location>
        <begin position="40"/>
        <end position="49"/>
    </location>
</feature>
<feature type="region of interest" description="Disordered" evidence="13">
    <location>
        <begin position="40"/>
        <end position="92"/>
    </location>
</feature>
<dbReference type="PANTHER" id="PTHR10799">
    <property type="entry name" value="SNF2/RAD54 HELICASE FAMILY"/>
    <property type="match status" value="1"/>
</dbReference>
<gene>
    <name evidence="16" type="ORF">HICCMSTLAB_LOCUS5353</name>
</gene>
<feature type="compositionally biased region" description="Basic residues" evidence="13">
    <location>
        <begin position="194"/>
        <end position="213"/>
    </location>
</feature>
<dbReference type="AlphaFoldDB" id="A0A8J2MKH0"/>
<dbReference type="GO" id="GO:0003678">
    <property type="term" value="F:DNA helicase activity"/>
    <property type="evidence" value="ECO:0007669"/>
    <property type="project" value="UniProtKB-EC"/>
</dbReference>
<dbReference type="SMART" id="SM00490">
    <property type="entry name" value="HELICc"/>
    <property type="match status" value="1"/>
</dbReference>
<evidence type="ECO:0000256" key="9">
    <source>
        <dbReference type="ARBA" id="ARBA00023125"/>
    </source>
</evidence>
<feature type="region of interest" description="Disordered" evidence="13">
    <location>
        <begin position="131"/>
        <end position="171"/>
    </location>
</feature>
<evidence type="ECO:0000256" key="1">
    <source>
        <dbReference type="ARBA" id="ARBA00004123"/>
    </source>
</evidence>
<evidence type="ECO:0000256" key="2">
    <source>
        <dbReference type="ARBA" id="ARBA00007025"/>
    </source>
</evidence>
<evidence type="ECO:0000256" key="13">
    <source>
        <dbReference type="SAM" id="MobiDB-lite"/>
    </source>
</evidence>
<reference evidence="16" key="1">
    <citation type="submission" date="2021-04" db="EMBL/GenBank/DDBJ databases">
        <authorList>
            <person name="Chebbi M.A.C M."/>
        </authorList>
    </citation>
    <scope>NUCLEOTIDE SEQUENCE</scope>
</reference>
<dbReference type="InterPro" id="IPR001650">
    <property type="entry name" value="Helicase_C-like"/>
</dbReference>
<dbReference type="GO" id="GO:0005694">
    <property type="term" value="C:chromosome"/>
    <property type="evidence" value="ECO:0007669"/>
    <property type="project" value="UniProtKB-ARBA"/>
</dbReference>
<dbReference type="GO" id="GO:0005634">
    <property type="term" value="C:nucleus"/>
    <property type="evidence" value="ECO:0007669"/>
    <property type="project" value="UniProtKB-SubCell"/>
</dbReference>
<organism evidence="16 17">
    <name type="scientific">Cotesia congregata</name>
    <name type="common">Parasitoid wasp</name>
    <name type="synonym">Apanteles congregatus</name>
    <dbReference type="NCBI Taxonomy" id="51543"/>
    <lineage>
        <taxon>Eukaryota</taxon>
        <taxon>Metazoa</taxon>
        <taxon>Ecdysozoa</taxon>
        <taxon>Arthropoda</taxon>
        <taxon>Hexapoda</taxon>
        <taxon>Insecta</taxon>
        <taxon>Pterygota</taxon>
        <taxon>Neoptera</taxon>
        <taxon>Endopterygota</taxon>
        <taxon>Hymenoptera</taxon>
        <taxon>Apocrita</taxon>
        <taxon>Ichneumonoidea</taxon>
        <taxon>Braconidae</taxon>
        <taxon>Microgastrinae</taxon>
        <taxon>Cotesia</taxon>
    </lineage>
</organism>
<keyword evidence="9" id="KW-0238">DNA-binding</keyword>
<feature type="compositionally biased region" description="Low complexity" evidence="13">
    <location>
        <begin position="7"/>
        <end position="20"/>
    </location>
</feature>
<feature type="compositionally biased region" description="Basic and acidic residues" evidence="13">
    <location>
        <begin position="81"/>
        <end position="92"/>
    </location>
</feature>
<sequence>MFDSITNNNNNNSSSNNNNNQDAVSPTLANNLRRFRFQKKPLDKLKMSDEDSNLASPDIQVRRKAVNRIEDSDSDAGTPVKKFDAKSNGDTNDKDEKLAYLINLYPNRDTDDLQEVLITVDWDLDKAKSRLSTTKKRKKTSSKSNKKKRRKGRNMDEEDGEPDSDEKTYKSKDLQEVLITVDWDLDKAKSRLSTTKKRKKTSSKSNKKKRRKGRNMDEEDGEPDSDEKTYKSKVFDSDDDSEVEVSNDLTGDKKAVFDFMQTAILAELLMMHQCSQKKAEAIIAARPFEDWRDMVDKFQHNKYLDTELLNSAQVLLATRNVVEVLMKKCLRLSANMEKAVAAGASMIKEQPKGLSPELKLTAYQMVGINWLAVLHSQNVNGILADEMGLGKTIQVIAFLTYLKEANLLRETDGPHLIIVPSSTMNNWINEFERWSPSLNIVQYYGNPDERKDIRMGWRQGELDDVDVIITTYNLTSSTPEERRLFRVLPITYVVVDEAHMLKNMSTIRYENLVRINAQHRILLTGTPLQNNLLELMSLLMFVMPSLFAGKQNDLKSLFSKNPKITAAAKDQAFFEREQVKNAKQIMRPFVLRRLKSQVLKDLPLKTEEVIKCSLTEKQREMYKELMSEFSEEAGSGVPFNGPGMMMQLRKLANHPLLHRNFYDESKLRPMAKKLAKDSTYKETNPDHVFDDLYWMSDYAILGLTRFHRCLAGYGLPQEMVLQSAKLEKLDELLPVMKKDGHRVLIFSQFTMLLDGQTPVPERQALIDEYTEDSSIFVFLLSTRAGGLGINLTAADTVIIHDIDFNPYNDKQAEDRSHRLGQKNPVRIIRLLAENTIEEGMYEIAQEKLHLEAQVTENEENENTDRKSVLRLLKMTLGQDIHNKSLSLSPTKASNKSWDDIKVEEF</sequence>
<evidence type="ECO:0000256" key="4">
    <source>
        <dbReference type="ARBA" id="ARBA00022741"/>
    </source>
</evidence>
<evidence type="ECO:0000256" key="7">
    <source>
        <dbReference type="ARBA" id="ARBA00022840"/>
    </source>
</evidence>
<dbReference type="InterPro" id="IPR000330">
    <property type="entry name" value="SNF2_N"/>
</dbReference>
<dbReference type="Pfam" id="PF00271">
    <property type="entry name" value="Helicase_C"/>
    <property type="match status" value="1"/>
</dbReference>
<dbReference type="Proteomes" id="UP000786811">
    <property type="component" value="Unassembled WGS sequence"/>
</dbReference>
<dbReference type="PROSITE" id="PS51194">
    <property type="entry name" value="HELICASE_CTER"/>
    <property type="match status" value="1"/>
</dbReference>
<keyword evidence="17" id="KW-1185">Reference proteome</keyword>
<comment type="similarity">
    <text evidence="2">Belongs to the SNF2/RAD54 helicase family.</text>
</comment>
<evidence type="ECO:0000256" key="5">
    <source>
        <dbReference type="ARBA" id="ARBA00022801"/>
    </source>
</evidence>
<accession>A0A8J2MKH0</accession>
<evidence type="ECO:0000256" key="8">
    <source>
        <dbReference type="ARBA" id="ARBA00022853"/>
    </source>
</evidence>
<dbReference type="InterPro" id="IPR014001">
    <property type="entry name" value="Helicase_ATP-bd"/>
</dbReference>
<evidence type="ECO:0000256" key="6">
    <source>
        <dbReference type="ARBA" id="ARBA00022806"/>
    </source>
</evidence>
<evidence type="ECO:0000313" key="16">
    <source>
        <dbReference type="EMBL" id="CAG5089726.1"/>
    </source>
</evidence>
<keyword evidence="8" id="KW-0156">Chromatin regulator</keyword>
<dbReference type="GO" id="GO:0005524">
    <property type="term" value="F:ATP binding"/>
    <property type="evidence" value="ECO:0007669"/>
    <property type="project" value="UniProtKB-KW"/>
</dbReference>
<dbReference type="CDD" id="cd14279">
    <property type="entry name" value="CUE"/>
    <property type="match status" value="1"/>
</dbReference>
<dbReference type="InterPro" id="IPR049730">
    <property type="entry name" value="SNF2/RAD54-like_C"/>
</dbReference>
<protein>
    <recommendedName>
        <fullName evidence="12">SWI/SNF-related matrix-associated actin-dependent regulator of chromatin subfamily A containing DEAD/H box 1 homolog</fullName>
        <ecNumber evidence="3">3.6.4.12</ecNumber>
    </recommendedName>
</protein>
<feature type="compositionally biased region" description="Basic and acidic residues" evidence="13">
    <location>
        <begin position="226"/>
        <end position="236"/>
    </location>
</feature>
<keyword evidence="7" id="KW-0067">ATP-binding</keyword>
<name>A0A8J2MKH0_COTCN</name>
<dbReference type="EMBL" id="CAJNRD030001119">
    <property type="protein sequence ID" value="CAG5089726.1"/>
    <property type="molecule type" value="Genomic_DNA"/>
</dbReference>
<dbReference type="Gene3D" id="3.40.50.300">
    <property type="entry name" value="P-loop containing nucleotide triphosphate hydrolases"/>
    <property type="match status" value="1"/>
</dbReference>
<keyword evidence="6" id="KW-0347">Helicase</keyword>
<dbReference type="InterPro" id="IPR038718">
    <property type="entry name" value="SNF2-like_sf"/>
</dbReference>
<dbReference type="GO" id="GO:0006325">
    <property type="term" value="P:chromatin organization"/>
    <property type="evidence" value="ECO:0007669"/>
    <property type="project" value="UniProtKB-KW"/>
</dbReference>